<proteinExistence type="predicted"/>
<evidence type="ECO:0000313" key="2">
    <source>
        <dbReference type="EMBL" id="MDT7015150.1"/>
    </source>
</evidence>
<dbReference type="RefSeq" id="WP_047021467.1">
    <property type="nucleotide sequence ID" value="NZ_JAVLAL010000002.1"/>
</dbReference>
<sequence>MATNLESKLAKLRRANAEYQAAKKKLAQEIGLYAIEKMDIDSLNDFKQVIDSLMTKPEAATKSTVKGDDPHV</sequence>
<dbReference type="AlphaFoldDB" id="A0AAW8W8C1"/>
<evidence type="ECO:0000256" key="1">
    <source>
        <dbReference type="SAM" id="Coils"/>
    </source>
</evidence>
<protein>
    <submittedName>
        <fullName evidence="2">Uncharacterized protein</fullName>
    </submittedName>
</protein>
<keyword evidence="1" id="KW-0175">Coiled coil</keyword>
<name>A0AAW8W8C1_9LACO</name>
<evidence type="ECO:0000313" key="3">
    <source>
        <dbReference type="Proteomes" id="UP001254075"/>
    </source>
</evidence>
<organism evidence="2 3">
    <name type="scientific">Levilactobacillus namurensis</name>
    <dbReference type="NCBI Taxonomy" id="380393"/>
    <lineage>
        <taxon>Bacteria</taxon>
        <taxon>Bacillati</taxon>
        <taxon>Bacillota</taxon>
        <taxon>Bacilli</taxon>
        <taxon>Lactobacillales</taxon>
        <taxon>Lactobacillaceae</taxon>
        <taxon>Levilactobacillus</taxon>
    </lineage>
</organism>
<dbReference type="Proteomes" id="UP001254075">
    <property type="component" value="Unassembled WGS sequence"/>
</dbReference>
<comment type="caution">
    <text evidence="2">The sequence shown here is derived from an EMBL/GenBank/DDBJ whole genome shotgun (WGS) entry which is preliminary data.</text>
</comment>
<accession>A0AAW8W8C1</accession>
<reference evidence="2" key="1">
    <citation type="submission" date="2023-08" db="EMBL/GenBank/DDBJ databases">
        <authorList>
            <person name="Page C.A."/>
            <person name="Perez-Diaz I.M."/>
        </authorList>
    </citation>
    <scope>NUCLEOTIDE SEQUENCE</scope>
    <source>
        <strain evidence="2">3.8.38</strain>
    </source>
</reference>
<dbReference type="EMBL" id="JAVLAM010000002">
    <property type="protein sequence ID" value="MDT7015150.1"/>
    <property type="molecule type" value="Genomic_DNA"/>
</dbReference>
<feature type="coiled-coil region" evidence="1">
    <location>
        <begin position="2"/>
        <end position="32"/>
    </location>
</feature>
<gene>
    <name evidence="2" type="ORF">RI532_12225</name>
</gene>